<dbReference type="PANTHER" id="PTHR32196">
    <property type="entry name" value="ABC TRANSPORTER PERMEASE PROTEIN YPHD-RELATED-RELATED"/>
    <property type="match status" value="1"/>
</dbReference>
<feature type="transmembrane region" description="Helical" evidence="11">
    <location>
        <begin position="90"/>
        <end position="111"/>
    </location>
</feature>
<reference evidence="13" key="1">
    <citation type="submission" date="2018-11" db="EMBL/GenBank/DDBJ databases">
        <title>Comparative genomics of Parolsenella catena and Libanicoccus massiliensis: Reclassification of Libanicoccus massiliensis as Parolsenella massiliensis comb. nov.</title>
        <authorList>
            <person name="Sakamoto M."/>
            <person name="Ikeyama N."/>
            <person name="Murakami T."/>
            <person name="Mori H."/>
            <person name="Yuki M."/>
            <person name="Ohkuma M."/>
        </authorList>
    </citation>
    <scope>NUCLEOTIDE SEQUENCE [LARGE SCALE GENOMIC DNA]</scope>
    <source>
        <strain evidence="13">JCM 31932</strain>
    </source>
</reference>
<dbReference type="Proteomes" id="UP000273154">
    <property type="component" value="Chromosome"/>
</dbReference>
<comment type="subunit">
    <text evidence="2">The complex is composed of two ATP-binding proteins (LsrA), two transmembrane proteins (LsrC and LsrD) and a solute-binding protein (LsrB).</text>
</comment>
<dbReference type="InterPro" id="IPR001851">
    <property type="entry name" value="ABC_transp_permease"/>
</dbReference>
<keyword evidence="7 11" id="KW-1133">Transmembrane helix</keyword>
<keyword evidence="13" id="KW-1185">Reference proteome</keyword>
<evidence type="ECO:0000256" key="1">
    <source>
        <dbReference type="ARBA" id="ARBA00004651"/>
    </source>
</evidence>
<feature type="transmembrane region" description="Helical" evidence="11">
    <location>
        <begin position="12"/>
        <end position="34"/>
    </location>
</feature>
<comment type="subcellular location">
    <subcellularLocation>
        <location evidence="1">Cell membrane</location>
        <topology evidence="1">Multi-pass membrane protein</topology>
    </subcellularLocation>
</comment>
<dbReference type="GO" id="GO:0022857">
    <property type="term" value="F:transmembrane transporter activity"/>
    <property type="evidence" value="ECO:0007669"/>
    <property type="project" value="InterPro"/>
</dbReference>
<comment type="function">
    <text evidence="9">Part of the ABC transporter complex LsrABCD involved in autoinducer 2 (AI-2) import. Probably responsible for the translocation of the substrate across the membrane.</text>
</comment>
<keyword evidence="8 11" id="KW-0472">Membrane</keyword>
<feature type="transmembrane region" description="Helical" evidence="11">
    <location>
        <begin position="158"/>
        <end position="180"/>
    </location>
</feature>
<dbReference type="OrthoDB" id="3185552at2"/>
<dbReference type="RefSeq" id="WP_126420616.1">
    <property type="nucleotide sequence ID" value="NZ_AP019367.1"/>
</dbReference>
<evidence type="ECO:0000256" key="6">
    <source>
        <dbReference type="ARBA" id="ARBA00022692"/>
    </source>
</evidence>
<accession>A0A3G9K4P0</accession>
<feature type="transmembrane region" description="Helical" evidence="11">
    <location>
        <begin position="294"/>
        <end position="310"/>
    </location>
</feature>
<sequence>MEKVKKLLKARELTSLVFLIALFVIVGAMNPMFLDPSNVSACFNSSVVYTLVAVGMAFVLFIGEIDVSVGANLGLTAAVVGTMLRDGQSLVLAIIVAIVIGIVIGLINGWGVCVMGAPSLIFTLGVNGILRGLIYLYTNGAWVENLPKSFKDFASVNLIGSVSVYYCCIIALVIVIHLVLTRTRQGRYFVAVGDNAQGATLVGLPTFKTKMLAYVICAVMASIGGVIFCSRIGFVTPMSGNGYEMKAIAACVLGGISLAGGVGSVIGSAIGAVIMSSISYLLVFMGFSSNYDNAITGIILLVIVVIDAVIQHRSLVKNKHDRLLARVSQDAPAPSVQAEKGGEA</sequence>
<gene>
    <name evidence="12" type="primary">araH1</name>
    <name evidence="12" type="ORF">Pcatena_00690</name>
</gene>
<evidence type="ECO:0000256" key="5">
    <source>
        <dbReference type="ARBA" id="ARBA00022519"/>
    </source>
</evidence>
<feature type="transmembrane region" description="Helical" evidence="11">
    <location>
        <begin position="211"/>
        <end position="235"/>
    </location>
</feature>
<evidence type="ECO:0000256" key="11">
    <source>
        <dbReference type="SAM" id="Phobius"/>
    </source>
</evidence>
<keyword evidence="4" id="KW-1003">Cell membrane</keyword>
<evidence type="ECO:0000256" key="2">
    <source>
        <dbReference type="ARBA" id="ARBA00011262"/>
    </source>
</evidence>
<feature type="transmembrane region" description="Helical" evidence="11">
    <location>
        <begin position="117"/>
        <end position="137"/>
    </location>
</feature>
<dbReference type="PANTHER" id="PTHR32196:SF29">
    <property type="entry name" value="AUTOINDUCER 2 IMPORT SYSTEM PERMEASE PROTEIN LSRC"/>
    <property type="match status" value="1"/>
</dbReference>
<dbReference type="KEGG" id="pcat:Pcatena_00690"/>
<evidence type="ECO:0000256" key="8">
    <source>
        <dbReference type="ARBA" id="ARBA00023136"/>
    </source>
</evidence>
<dbReference type="EMBL" id="AP019367">
    <property type="protein sequence ID" value="BBH49482.1"/>
    <property type="molecule type" value="Genomic_DNA"/>
</dbReference>
<dbReference type="CDD" id="cd06579">
    <property type="entry name" value="TM_PBP1_transp_AraH_like"/>
    <property type="match status" value="1"/>
</dbReference>
<dbReference type="GeneID" id="88848211"/>
<dbReference type="GO" id="GO:0005886">
    <property type="term" value="C:plasma membrane"/>
    <property type="evidence" value="ECO:0007669"/>
    <property type="project" value="UniProtKB-SubCell"/>
</dbReference>
<evidence type="ECO:0000256" key="10">
    <source>
        <dbReference type="ARBA" id="ARBA00039382"/>
    </source>
</evidence>
<dbReference type="AlphaFoldDB" id="A0A3G9K4P0"/>
<keyword evidence="5" id="KW-0997">Cell inner membrane</keyword>
<evidence type="ECO:0000256" key="3">
    <source>
        <dbReference type="ARBA" id="ARBA00022448"/>
    </source>
</evidence>
<evidence type="ECO:0000313" key="13">
    <source>
        <dbReference type="Proteomes" id="UP000273154"/>
    </source>
</evidence>
<organism evidence="12 13">
    <name type="scientific">Parolsenella catena</name>
    <dbReference type="NCBI Taxonomy" id="2003188"/>
    <lineage>
        <taxon>Bacteria</taxon>
        <taxon>Bacillati</taxon>
        <taxon>Actinomycetota</taxon>
        <taxon>Coriobacteriia</taxon>
        <taxon>Coriobacteriales</taxon>
        <taxon>Atopobiaceae</taxon>
        <taxon>Parolsenella</taxon>
    </lineage>
</organism>
<keyword evidence="3" id="KW-0813">Transport</keyword>
<keyword evidence="6 11" id="KW-0812">Transmembrane</keyword>
<feature type="transmembrane region" description="Helical" evidence="11">
    <location>
        <begin position="46"/>
        <end position="69"/>
    </location>
</feature>
<proteinExistence type="predicted"/>
<feature type="transmembrane region" description="Helical" evidence="11">
    <location>
        <begin position="247"/>
        <end position="274"/>
    </location>
</feature>
<protein>
    <recommendedName>
        <fullName evidence="10">Autoinducer 2 import system permease protein LsrC</fullName>
    </recommendedName>
</protein>
<dbReference type="Pfam" id="PF02653">
    <property type="entry name" value="BPD_transp_2"/>
    <property type="match status" value="1"/>
</dbReference>
<evidence type="ECO:0000313" key="12">
    <source>
        <dbReference type="EMBL" id="BBH49482.1"/>
    </source>
</evidence>
<evidence type="ECO:0000256" key="9">
    <source>
        <dbReference type="ARBA" id="ARBA00025439"/>
    </source>
</evidence>
<evidence type="ECO:0000256" key="4">
    <source>
        <dbReference type="ARBA" id="ARBA00022475"/>
    </source>
</evidence>
<evidence type="ECO:0000256" key="7">
    <source>
        <dbReference type="ARBA" id="ARBA00022989"/>
    </source>
</evidence>
<name>A0A3G9K4P0_9ACTN</name>